<keyword evidence="1 6" id="KW-0479">Metal-binding</keyword>
<dbReference type="GO" id="GO:0009055">
    <property type="term" value="F:electron transfer activity"/>
    <property type="evidence" value="ECO:0007669"/>
    <property type="project" value="InterPro"/>
</dbReference>
<dbReference type="PROSITE" id="PS01360">
    <property type="entry name" value="ZF_MYND_1"/>
    <property type="match status" value="1"/>
</dbReference>
<evidence type="ECO:0000313" key="10">
    <source>
        <dbReference type="EMBL" id="KAG2484339.1"/>
    </source>
</evidence>
<dbReference type="Proteomes" id="UP000612055">
    <property type="component" value="Unassembled WGS sequence"/>
</dbReference>
<feature type="compositionally biased region" description="Low complexity" evidence="7">
    <location>
        <begin position="248"/>
        <end position="269"/>
    </location>
</feature>
<protein>
    <recommendedName>
        <fullName evidence="12">MYND-type domain-containing protein</fullName>
    </recommendedName>
</protein>
<keyword evidence="2 5" id="KW-0863">Zinc-finger</keyword>
<evidence type="ECO:0000256" key="4">
    <source>
        <dbReference type="ARBA" id="ARBA00023004"/>
    </source>
</evidence>
<evidence type="ECO:0000313" key="11">
    <source>
        <dbReference type="Proteomes" id="UP000612055"/>
    </source>
</evidence>
<evidence type="ECO:0000256" key="1">
    <source>
        <dbReference type="ARBA" id="ARBA00022723"/>
    </source>
</evidence>
<reference evidence="10" key="1">
    <citation type="journal article" date="2020" name="bioRxiv">
        <title>Comparative genomics of Chlamydomonas.</title>
        <authorList>
            <person name="Craig R.J."/>
            <person name="Hasan A.R."/>
            <person name="Ness R.W."/>
            <person name="Keightley P.D."/>
        </authorList>
    </citation>
    <scope>NUCLEOTIDE SEQUENCE</scope>
    <source>
        <strain evidence="10">CCAP 11/70</strain>
    </source>
</reference>
<keyword evidence="11" id="KW-1185">Reference proteome</keyword>
<dbReference type="InterPro" id="IPR002893">
    <property type="entry name" value="Znf_MYND"/>
</dbReference>
<dbReference type="InterPro" id="IPR009056">
    <property type="entry name" value="Cyt_c-like_dom"/>
</dbReference>
<comment type="caution">
    <text evidence="10">The sequence shown here is derived from an EMBL/GenBank/DDBJ whole genome shotgun (WGS) entry which is preliminary data.</text>
</comment>
<evidence type="ECO:0008006" key="12">
    <source>
        <dbReference type="Google" id="ProtNLM"/>
    </source>
</evidence>
<evidence type="ECO:0000256" key="6">
    <source>
        <dbReference type="PROSITE-ProRule" id="PRU00433"/>
    </source>
</evidence>
<keyword evidence="3" id="KW-0862">Zinc</keyword>
<dbReference type="Pfam" id="PF01753">
    <property type="entry name" value="zf-MYND"/>
    <property type="match status" value="1"/>
</dbReference>
<gene>
    <name evidence="10" type="ORF">HYH03_016881</name>
</gene>
<feature type="domain" description="MYND-type" evidence="8">
    <location>
        <begin position="165"/>
        <end position="203"/>
    </location>
</feature>
<dbReference type="PROSITE" id="PS51007">
    <property type="entry name" value="CYTC"/>
    <property type="match status" value="1"/>
</dbReference>
<feature type="domain" description="Cytochrome c" evidence="9">
    <location>
        <begin position="157"/>
        <end position="269"/>
    </location>
</feature>
<name>A0A835XQL7_9CHLO</name>
<organism evidence="10 11">
    <name type="scientific">Edaphochlamys debaryana</name>
    <dbReference type="NCBI Taxonomy" id="47281"/>
    <lineage>
        <taxon>Eukaryota</taxon>
        <taxon>Viridiplantae</taxon>
        <taxon>Chlorophyta</taxon>
        <taxon>core chlorophytes</taxon>
        <taxon>Chlorophyceae</taxon>
        <taxon>CS clade</taxon>
        <taxon>Chlamydomonadales</taxon>
        <taxon>Chlamydomonadales incertae sedis</taxon>
        <taxon>Edaphochlamys</taxon>
    </lineage>
</organism>
<dbReference type="SUPFAM" id="SSF144232">
    <property type="entry name" value="HIT/MYND zinc finger-like"/>
    <property type="match status" value="1"/>
</dbReference>
<evidence type="ECO:0000259" key="8">
    <source>
        <dbReference type="PROSITE" id="PS50865"/>
    </source>
</evidence>
<evidence type="ECO:0000259" key="9">
    <source>
        <dbReference type="PROSITE" id="PS51007"/>
    </source>
</evidence>
<dbReference type="Gene3D" id="6.10.140.2220">
    <property type="match status" value="1"/>
</dbReference>
<accession>A0A835XQL7</accession>
<dbReference type="EMBL" id="JAEHOE010000152">
    <property type="protein sequence ID" value="KAG2484339.1"/>
    <property type="molecule type" value="Genomic_DNA"/>
</dbReference>
<dbReference type="AlphaFoldDB" id="A0A835XQL7"/>
<evidence type="ECO:0000256" key="2">
    <source>
        <dbReference type="ARBA" id="ARBA00022771"/>
    </source>
</evidence>
<feature type="compositionally biased region" description="Basic and acidic residues" evidence="7">
    <location>
        <begin position="216"/>
        <end position="247"/>
    </location>
</feature>
<evidence type="ECO:0000256" key="7">
    <source>
        <dbReference type="SAM" id="MobiDB-lite"/>
    </source>
</evidence>
<evidence type="ECO:0000256" key="3">
    <source>
        <dbReference type="ARBA" id="ARBA00022833"/>
    </source>
</evidence>
<keyword evidence="6" id="KW-0349">Heme</keyword>
<sequence>MEGPVPGPGCMFVSVDHLNAQPAAAAGAGAGEAGVQATKWHHPGFVPRLTVFGDVSKQQPRVVRCACGGKAAGKACELRSVSERSAVPDHLIPEDWASKFELPPDTPEFAATQNRRASALELFLNCTNRAEKELPPAEGQEHASEPAVLAAAEGMFTDALKGRVCFACEEPSLRMQKCGRCHQARYCSRDCQRSHWSAHKAQCGQPAAQQAGTAEGKAEAAAEGKAEAAAEGKAEAAAEGKAEDKAEGAAAEGAKPEGAAAAEAKAAAS</sequence>
<dbReference type="OrthoDB" id="530530at2759"/>
<dbReference type="PROSITE" id="PS50865">
    <property type="entry name" value="ZF_MYND_2"/>
    <property type="match status" value="1"/>
</dbReference>
<proteinExistence type="predicted"/>
<dbReference type="GO" id="GO:0008270">
    <property type="term" value="F:zinc ion binding"/>
    <property type="evidence" value="ECO:0007669"/>
    <property type="project" value="UniProtKB-KW"/>
</dbReference>
<feature type="region of interest" description="Disordered" evidence="7">
    <location>
        <begin position="214"/>
        <end position="269"/>
    </location>
</feature>
<keyword evidence="4 6" id="KW-0408">Iron</keyword>
<evidence type="ECO:0000256" key="5">
    <source>
        <dbReference type="PROSITE-ProRule" id="PRU00134"/>
    </source>
</evidence>
<dbReference type="GO" id="GO:0020037">
    <property type="term" value="F:heme binding"/>
    <property type="evidence" value="ECO:0007669"/>
    <property type="project" value="InterPro"/>
</dbReference>